<keyword evidence="2" id="KW-1185">Reference proteome</keyword>
<evidence type="ECO:0000313" key="2">
    <source>
        <dbReference type="Proteomes" id="UP000706525"/>
    </source>
</evidence>
<accession>A0ABM8XV24</accession>
<reference evidence="1 2" key="1">
    <citation type="submission" date="2021-08" db="EMBL/GenBank/DDBJ databases">
        <authorList>
            <person name="Peeters C."/>
        </authorList>
    </citation>
    <scope>NUCLEOTIDE SEQUENCE [LARGE SCALE GENOMIC DNA]</scope>
    <source>
        <strain evidence="1 2">LMG 32289</strain>
    </source>
</reference>
<sequence>MPEATQTDRLLAALQRKQYFAHRFAKQVVQVFSHSVGDEDVRVRLFVNELIGVIPDAVREDCVEQLIRKVVNEWTECPSVSDIRALIAEAVLASAGETFETLMERARLFVHAPPTNPGIAERWLEKVLWTSVRKIGRERFAVTTTTEWKQAVTRAIMLDEPLIAFEPSVPVVVPTAKRDYRSLLPRHD</sequence>
<dbReference type="EMBL" id="CAJZAG010000012">
    <property type="protein sequence ID" value="CAG9184218.1"/>
    <property type="molecule type" value="Genomic_DNA"/>
</dbReference>
<comment type="caution">
    <text evidence="1">The sequence shown here is derived from an EMBL/GenBank/DDBJ whole genome shotgun (WGS) entry which is preliminary data.</text>
</comment>
<dbReference type="Proteomes" id="UP000706525">
    <property type="component" value="Unassembled WGS sequence"/>
</dbReference>
<evidence type="ECO:0000313" key="1">
    <source>
        <dbReference type="EMBL" id="CAG9184218.1"/>
    </source>
</evidence>
<gene>
    <name evidence="1" type="ORF">LMG32289_05560</name>
</gene>
<organism evidence="1 2">
    <name type="scientific">Cupriavidus pampae</name>
    <dbReference type="NCBI Taxonomy" id="659251"/>
    <lineage>
        <taxon>Bacteria</taxon>
        <taxon>Pseudomonadati</taxon>
        <taxon>Pseudomonadota</taxon>
        <taxon>Betaproteobacteria</taxon>
        <taxon>Burkholderiales</taxon>
        <taxon>Burkholderiaceae</taxon>
        <taxon>Cupriavidus</taxon>
    </lineage>
</organism>
<dbReference type="RefSeq" id="WP_223994216.1">
    <property type="nucleotide sequence ID" value="NZ_CAJZAG010000012.1"/>
</dbReference>
<protein>
    <submittedName>
        <fullName evidence="1">Uncharacterized protein</fullName>
    </submittedName>
</protein>
<name>A0ABM8XV24_9BURK</name>
<proteinExistence type="predicted"/>